<dbReference type="EMBL" id="JBHUEA010000019">
    <property type="protein sequence ID" value="MFD1722379.1"/>
    <property type="molecule type" value="Genomic_DNA"/>
</dbReference>
<comment type="caution">
    <text evidence="3">The sequence shown here is derived from an EMBL/GenBank/DDBJ whole genome shotgun (WGS) entry which is preliminary data.</text>
</comment>
<proteinExistence type="predicted"/>
<feature type="transmembrane region" description="Helical" evidence="2">
    <location>
        <begin position="45"/>
        <end position="64"/>
    </location>
</feature>
<gene>
    <name evidence="3" type="ORF">ACFSBI_12540</name>
</gene>
<evidence type="ECO:0000313" key="3">
    <source>
        <dbReference type="EMBL" id="MFD1722379.1"/>
    </source>
</evidence>
<feature type="region of interest" description="Disordered" evidence="1">
    <location>
        <begin position="270"/>
        <end position="293"/>
    </location>
</feature>
<evidence type="ECO:0008006" key="5">
    <source>
        <dbReference type="Google" id="ProtNLM"/>
    </source>
</evidence>
<dbReference type="RefSeq" id="WP_377935424.1">
    <property type="nucleotide sequence ID" value="NZ_JBHUEA010000019.1"/>
</dbReference>
<name>A0ABW4LHF7_9MICO</name>
<protein>
    <recommendedName>
        <fullName evidence="5">DUF4232 domain-containing protein</fullName>
    </recommendedName>
</protein>
<keyword evidence="2" id="KW-0472">Membrane</keyword>
<accession>A0ABW4LHF7</accession>
<reference evidence="4" key="1">
    <citation type="journal article" date="2019" name="Int. J. Syst. Evol. Microbiol.">
        <title>The Global Catalogue of Microorganisms (GCM) 10K type strain sequencing project: providing services to taxonomists for standard genome sequencing and annotation.</title>
        <authorList>
            <consortium name="The Broad Institute Genomics Platform"/>
            <consortium name="The Broad Institute Genome Sequencing Center for Infectious Disease"/>
            <person name="Wu L."/>
            <person name="Ma J."/>
        </authorList>
    </citation>
    <scope>NUCLEOTIDE SEQUENCE [LARGE SCALE GENOMIC DNA]</scope>
    <source>
        <strain evidence="4">CGMCC 1.12471</strain>
    </source>
</reference>
<evidence type="ECO:0000256" key="1">
    <source>
        <dbReference type="SAM" id="MobiDB-lite"/>
    </source>
</evidence>
<evidence type="ECO:0000256" key="2">
    <source>
        <dbReference type="SAM" id="Phobius"/>
    </source>
</evidence>
<feature type="compositionally biased region" description="Basic and acidic residues" evidence="1">
    <location>
        <begin position="276"/>
        <end position="293"/>
    </location>
</feature>
<dbReference type="Proteomes" id="UP001597347">
    <property type="component" value="Unassembled WGS sequence"/>
</dbReference>
<keyword evidence="2" id="KW-1133">Transmembrane helix</keyword>
<keyword evidence="2" id="KW-0812">Transmembrane</keyword>
<keyword evidence="4" id="KW-1185">Reference proteome</keyword>
<organism evidence="3 4">
    <name type="scientific">Amnibacterium endophyticum</name>
    <dbReference type="NCBI Taxonomy" id="2109337"/>
    <lineage>
        <taxon>Bacteria</taxon>
        <taxon>Bacillati</taxon>
        <taxon>Actinomycetota</taxon>
        <taxon>Actinomycetes</taxon>
        <taxon>Micrococcales</taxon>
        <taxon>Microbacteriaceae</taxon>
        <taxon>Amnibacterium</taxon>
    </lineage>
</organism>
<sequence length="407" mass="42649">MTDRDRMDPRLAAGLEDALTALIARDVTDRRAARRGPAAPQGRRTVWVTAVVGLIVVALAVATFQATNVRSDGRLPAATPSSSARSQSSLLEKLPKQPYGAVVHTWTDRSPGGSGPFDVAGSTVVIAAICEGGGAITIHDASGKPHLWVCNRQVIQQPFWRSGRSGGDDAAVERGPVEVSVTVKGDPRFVMRMWKVDPRILRATTRIGATSGTVPAALRTCTAGDLAPSGTIDPIKGESDGVVTITNRSSSDCAVRSWPGMTYLDSRGQAVGPTHGGDDINGRSLDSREGTEDKFHEFPPARLVPGGHGYLIADLSTRTRLTQEDVDAVAAARAEAKKAAASPASSPSLPAIPLELCHPRTITALRLDISGSTITVPVPDSPAYAACSTSQRSFGINPVVTTDPADS</sequence>
<evidence type="ECO:0000313" key="4">
    <source>
        <dbReference type="Proteomes" id="UP001597347"/>
    </source>
</evidence>